<sequence length="275" mass="31754">MEVFALELEFEPIYFAPKSLCANGNSVWKERTDDIKLNQHVIFVTAFSCDLTFAENIWRNSKLKSLLESFSSKGRTIITTVSFNVDDSGEQISYEEGFALMSNSREDVEKIKQRLLTWKLKPDKEYDIYLFELYLEENKFFKLSFNSNKSKAIEVVQLQQPHCHPAYASRDTNSVYHNITRVNAVLDAFQNFDEVKELRKICDSYILEQEFTTPIHPVVVIEGLDGTGKTTLTESVAQKTNATMLKSPPECIMHLRKMFDSHCQLLRRAYYALGN</sequence>
<reference evidence="2" key="1">
    <citation type="submission" date="2003-08" db="EMBL/GenBank/DDBJ databases">
        <authorList>
            <person name="Birren B."/>
            <person name="Nusbaum C."/>
            <person name="Abebe A."/>
            <person name="Abouelleil A."/>
            <person name="Adekoya E."/>
            <person name="Ait-zahra M."/>
            <person name="Allen N."/>
            <person name="Allen T."/>
            <person name="An P."/>
            <person name="Anderson M."/>
            <person name="Anderson S."/>
            <person name="Arachchi H."/>
            <person name="Armbruster J."/>
            <person name="Bachantsang P."/>
            <person name="Baldwin J."/>
            <person name="Barry A."/>
            <person name="Bayul T."/>
            <person name="Blitshsteyn B."/>
            <person name="Bloom T."/>
            <person name="Blye J."/>
            <person name="Boguslavskiy L."/>
            <person name="Borowsky M."/>
            <person name="Boukhgalter B."/>
            <person name="Brunache A."/>
            <person name="Butler J."/>
            <person name="Calixte N."/>
            <person name="Calvo S."/>
            <person name="Camarata J."/>
            <person name="Campo K."/>
            <person name="Chang J."/>
            <person name="Cheshatsang Y."/>
            <person name="Citroen M."/>
            <person name="Collymore A."/>
            <person name="Considine T."/>
            <person name="Cook A."/>
            <person name="Cooke P."/>
            <person name="Corum B."/>
            <person name="Cuomo C."/>
            <person name="David R."/>
            <person name="Dawoe T."/>
            <person name="Degray S."/>
            <person name="Dodge S."/>
            <person name="Dooley K."/>
            <person name="Dorje P."/>
            <person name="Dorjee K."/>
            <person name="Dorris L."/>
            <person name="Duffey N."/>
            <person name="Dupes A."/>
            <person name="Elkins T."/>
            <person name="Engels R."/>
            <person name="Erickson J."/>
            <person name="Farina A."/>
            <person name="Faro S."/>
            <person name="Ferreira P."/>
            <person name="Fischer H."/>
            <person name="Fitzgerald M."/>
            <person name="Foley K."/>
            <person name="Gage D."/>
            <person name="Galagan J."/>
            <person name="Gearin G."/>
            <person name="Gnerre S."/>
            <person name="Gnirke A."/>
            <person name="Goyette A."/>
            <person name="Graham J."/>
            <person name="Grandbois E."/>
            <person name="Gyaltsen K."/>
            <person name="Hafez N."/>
            <person name="Hagopian D."/>
            <person name="Hagos B."/>
            <person name="Hall J."/>
            <person name="Hatcher B."/>
            <person name="Heller A."/>
            <person name="Higgins H."/>
            <person name="Honan T."/>
            <person name="Horn A."/>
            <person name="Houde N."/>
            <person name="Hughes L."/>
            <person name="Hulme W."/>
            <person name="Husby E."/>
            <person name="Iliev I."/>
            <person name="Jaffe D."/>
            <person name="Jones C."/>
            <person name="Kamal M."/>
            <person name="Kamat A."/>
            <person name="Kamvysselis M."/>
            <person name="Karlsson E."/>
            <person name="Kells C."/>
            <person name="Kieu A."/>
            <person name="Kisner P."/>
            <person name="Kodira C."/>
            <person name="Kulbokas E."/>
            <person name="Labutti K."/>
            <person name="Lama D."/>
            <person name="Landers T."/>
            <person name="Leger J."/>
            <person name="Levine S."/>
            <person name="Lewis D."/>
            <person name="Lewis T."/>
            <person name="Lindblad-toh K."/>
            <person name="Liu X."/>
            <person name="Lokyitsang T."/>
            <person name="Lokyitsang Y."/>
            <person name="Lucien O."/>
            <person name="Lui A."/>
            <person name="Ma L.J."/>
            <person name="Mabbitt R."/>
            <person name="Macdonald J."/>
            <person name="Maclean C."/>
            <person name="Major J."/>
            <person name="Manning J."/>
            <person name="Marabella R."/>
            <person name="Maru K."/>
            <person name="Matthews C."/>
            <person name="Mauceli E."/>
            <person name="Mccarthy M."/>
            <person name="Mcdonough S."/>
            <person name="Mcghee T."/>
            <person name="Meldrim J."/>
            <person name="Meneus L."/>
            <person name="Mesirov J."/>
            <person name="Mihalev A."/>
            <person name="Mihova T."/>
            <person name="Mikkelsen T."/>
            <person name="Mlenga V."/>
            <person name="Moru K."/>
            <person name="Mozes J."/>
            <person name="Mulrain L."/>
            <person name="Munson G."/>
            <person name="Naylor J."/>
            <person name="Newes C."/>
            <person name="Nguyen C."/>
            <person name="Nguyen N."/>
            <person name="Nguyen T."/>
            <person name="Nicol R."/>
            <person name="Nielsen C."/>
            <person name="Nizzari M."/>
            <person name="Norbu C."/>
            <person name="Norbu N."/>
            <person name="O'donnell P."/>
            <person name="Okoawo O."/>
            <person name="O'leary S."/>
            <person name="Omotosho B."/>
            <person name="O'neill K."/>
            <person name="Osman S."/>
            <person name="Parker S."/>
            <person name="Perrin D."/>
            <person name="Phunkhang P."/>
            <person name="Piqani B."/>
            <person name="Purcell S."/>
            <person name="Rachupka T."/>
            <person name="Ramasamy U."/>
            <person name="Rameau R."/>
            <person name="Ray V."/>
            <person name="Raymond C."/>
            <person name="Retta R."/>
            <person name="Richardson S."/>
            <person name="Rise C."/>
            <person name="Rodriguez J."/>
            <person name="Rogers J."/>
            <person name="Rogov P."/>
            <person name="Rutman M."/>
            <person name="Schupbach R."/>
            <person name="Seaman C."/>
            <person name="Settipalli S."/>
            <person name="Sharpe T."/>
            <person name="Sheridan J."/>
            <person name="Sherpa N."/>
            <person name="Shi J."/>
            <person name="Smirnov S."/>
            <person name="Smith C."/>
            <person name="Sougnez C."/>
            <person name="Spencer B."/>
            <person name="Stalker J."/>
            <person name="Stange-thomann N."/>
            <person name="Stavropoulos S."/>
            <person name="Stetson K."/>
            <person name="Stone C."/>
            <person name="Stone S."/>
            <person name="Stubbs M."/>
            <person name="Talamas J."/>
            <person name="Tchuinga P."/>
            <person name="Tenzing P."/>
            <person name="Tesfaye S."/>
            <person name="Theodore J."/>
            <person name="Thoulutsang Y."/>
            <person name="Topham K."/>
            <person name="Towey S."/>
            <person name="Tsamla T."/>
            <person name="Tsomo N."/>
            <person name="Vallee D."/>
            <person name="Vassiliev H."/>
            <person name="Venkataraman V."/>
            <person name="Vinson J."/>
            <person name="Vo A."/>
            <person name="Wade C."/>
            <person name="Wang S."/>
            <person name="Wangchuk T."/>
            <person name="Wangdi T."/>
            <person name="Whittaker C."/>
            <person name="Wilkinson J."/>
            <person name="Wu Y."/>
            <person name="Wyman D."/>
            <person name="Yadav S."/>
            <person name="Yang S."/>
            <person name="Yang X."/>
            <person name="Yeager S."/>
            <person name="Yee E."/>
            <person name="Young G."/>
            <person name="Zainoun J."/>
            <person name="Zembeck L."/>
            <person name="Zimmer A."/>
            <person name="Zody M."/>
            <person name="Lander E."/>
        </authorList>
    </citation>
    <scope>NUCLEOTIDE SEQUENCE [LARGE SCALE GENOMIC DNA]</scope>
</reference>
<reference evidence="1" key="3">
    <citation type="submission" date="2025-09" db="UniProtKB">
        <authorList>
            <consortium name="Ensembl"/>
        </authorList>
    </citation>
    <scope>IDENTIFICATION</scope>
</reference>
<dbReference type="AlphaFoldDB" id="H2ZCH3"/>
<dbReference type="HOGENOM" id="CLU_1013845_0_0_1"/>
<evidence type="ECO:0008006" key="3">
    <source>
        <dbReference type="Google" id="ProtNLM"/>
    </source>
</evidence>
<protein>
    <recommendedName>
        <fullName evidence="3">Thymidylate kinase-like domain-containing protein</fullName>
    </recommendedName>
</protein>
<dbReference type="Ensembl" id="ENSCSAVT00000015464.1">
    <property type="protein sequence ID" value="ENSCSAVP00000015289.1"/>
    <property type="gene ID" value="ENSCSAVG00000008973.1"/>
</dbReference>
<organism evidence="1 2">
    <name type="scientific">Ciona savignyi</name>
    <name type="common">Pacific transparent sea squirt</name>
    <dbReference type="NCBI Taxonomy" id="51511"/>
    <lineage>
        <taxon>Eukaryota</taxon>
        <taxon>Metazoa</taxon>
        <taxon>Chordata</taxon>
        <taxon>Tunicata</taxon>
        <taxon>Ascidiacea</taxon>
        <taxon>Phlebobranchia</taxon>
        <taxon>Cionidae</taxon>
        <taxon>Ciona</taxon>
    </lineage>
</organism>
<proteinExistence type="predicted"/>
<dbReference type="InterPro" id="IPR027417">
    <property type="entry name" value="P-loop_NTPase"/>
</dbReference>
<dbReference type="SUPFAM" id="SSF52540">
    <property type="entry name" value="P-loop containing nucleoside triphosphate hydrolases"/>
    <property type="match status" value="1"/>
</dbReference>
<name>H2ZCH3_CIOSA</name>
<dbReference type="FunCoup" id="H2ZCH3">
    <property type="interactions" value="31"/>
</dbReference>
<dbReference type="OMA" id="NIWRNSK"/>
<dbReference type="Gene3D" id="3.40.50.300">
    <property type="entry name" value="P-loop containing nucleotide triphosphate hydrolases"/>
    <property type="match status" value="1"/>
</dbReference>
<evidence type="ECO:0000313" key="2">
    <source>
        <dbReference type="Proteomes" id="UP000007875"/>
    </source>
</evidence>
<dbReference type="eggNOG" id="KOG3327">
    <property type="taxonomic scope" value="Eukaryota"/>
</dbReference>
<keyword evidence="2" id="KW-1185">Reference proteome</keyword>
<evidence type="ECO:0000313" key="1">
    <source>
        <dbReference type="Ensembl" id="ENSCSAVP00000015289.1"/>
    </source>
</evidence>
<dbReference type="Proteomes" id="UP000007875">
    <property type="component" value="Unassembled WGS sequence"/>
</dbReference>
<reference evidence="1" key="2">
    <citation type="submission" date="2025-08" db="UniProtKB">
        <authorList>
            <consortium name="Ensembl"/>
        </authorList>
    </citation>
    <scope>IDENTIFICATION</scope>
</reference>
<dbReference type="STRING" id="51511.ENSCSAVP00000015289"/>
<accession>H2ZCH3</accession>
<dbReference type="InParanoid" id="H2ZCH3"/>